<feature type="region of interest" description="Disordered" evidence="1">
    <location>
        <begin position="1"/>
        <end position="77"/>
    </location>
</feature>
<feature type="compositionally biased region" description="Polar residues" evidence="1">
    <location>
        <begin position="48"/>
        <end position="58"/>
    </location>
</feature>
<dbReference type="Proteomes" id="UP000631114">
    <property type="component" value="Unassembled WGS sequence"/>
</dbReference>
<organism evidence="2 3">
    <name type="scientific">Coptis chinensis</name>
    <dbReference type="NCBI Taxonomy" id="261450"/>
    <lineage>
        <taxon>Eukaryota</taxon>
        <taxon>Viridiplantae</taxon>
        <taxon>Streptophyta</taxon>
        <taxon>Embryophyta</taxon>
        <taxon>Tracheophyta</taxon>
        <taxon>Spermatophyta</taxon>
        <taxon>Magnoliopsida</taxon>
        <taxon>Ranunculales</taxon>
        <taxon>Ranunculaceae</taxon>
        <taxon>Coptidoideae</taxon>
        <taxon>Coptis</taxon>
    </lineage>
</organism>
<dbReference type="AlphaFoldDB" id="A0A835HA03"/>
<proteinExistence type="predicted"/>
<sequence length="253" mass="29199">MVTPSTITSEFNEPDFPEYDTTPYGGGYDISTTYGKPLPPNDIICYPRSSSVPNQNGQKPKVENESIPPSNDNSLTPHEIHKEVDHVDHIPNPQNGFTPLFNDNDFSNEHDLDIPIESNLRQELPDYGYDYTSQENGYSGYESLVPLPPSDYIEPCGSIFGYWPCLLKDYQKNVKQNCYEHGYGNEWKGTEEYFFGSSYPYNDSKDDSVGKVDFNYGYEKHHVEQPTYVQEENNEQLWSQKLNYSYYESYQES</sequence>
<feature type="compositionally biased region" description="Polar residues" evidence="1">
    <location>
        <begin position="67"/>
        <end position="76"/>
    </location>
</feature>
<dbReference type="InterPro" id="IPR038943">
    <property type="entry name" value="PLDrp1-like"/>
</dbReference>
<accession>A0A835HA03</accession>
<evidence type="ECO:0000313" key="2">
    <source>
        <dbReference type="EMBL" id="KAF9595484.1"/>
    </source>
</evidence>
<feature type="compositionally biased region" description="Polar residues" evidence="1">
    <location>
        <begin position="1"/>
        <end position="11"/>
    </location>
</feature>
<keyword evidence="3" id="KW-1185">Reference proteome</keyword>
<gene>
    <name evidence="2" type="ORF">IFM89_000402</name>
</gene>
<dbReference type="OrthoDB" id="768992at2759"/>
<evidence type="ECO:0000256" key="1">
    <source>
        <dbReference type="SAM" id="MobiDB-lite"/>
    </source>
</evidence>
<name>A0A835HA03_9MAGN</name>
<protein>
    <submittedName>
        <fullName evidence="2">Uncharacterized protein</fullName>
    </submittedName>
</protein>
<dbReference type="GO" id="GO:0070300">
    <property type="term" value="F:phosphatidic acid binding"/>
    <property type="evidence" value="ECO:0007669"/>
    <property type="project" value="InterPro"/>
</dbReference>
<dbReference type="PANTHER" id="PTHR33971">
    <property type="entry name" value="OS06G0232000 PROTEIN"/>
    <property type="match status" value="1"/>
</dbReference>
<comment type="caution">
    <text evidence="2">The sequence shown here is derived from an EMBL/GenBank/DDBJ whole genome shotgun (WGS) entry which is preliminary data.</text>
</comment>
<dbReference type="EMBL" id="JADFTS010000007">
    <property type="protein sequence ID" value="KAF9595484.1"/>
    <property type="molecule type" value="Genomic_DNA"/>
</dbReference>
<dbReference type="PANTHER" id="PTHR33971:SF3">
    <property type="entry name" value="UBIQUITIN CARBOXYL-TERMINAL HYDROLASE 36"/>
    <property type="match status" value="1"/>
</dbReference>
<reference evidence="2 3" key="1">
    <citation type="submission" date="2020-10" db="EMBL/GenBank/DDBJ databases">
        <title>The Coptis chinensis genome and diversification of protoberbering-type alkaloids.</title>
        <authorList>
            <person name="Wang B."/>
            <person name="Shu S."/>
            <person name="Song C."/>
            <person name="Liu Y."/>
        </authorList>
    </citation>
    <scope>NUCLEOTIDE SEQUENCE [LARGE SCALE GENOMIC DNA]</scope>
    <source>
        <strain evidence="2">HL-2020</strain>
        <tissue evidence="2">Leaf</tissue>
    </source>
</reference>
<evidence type="ECO:0000313" key="3">
    <source>
        <dbReference type="Proteomes" id="UP000631114"/>
    </source>
</evidence>